<keyword evidence="4 8" id="KW-0597">Phosphoprotein</keyword>
<dbReference type="CDD" id="cd00082">
    <property type="entry name" value="HisKA"/>
    <property type="match status" value="1"/>
</dbReference>
<evidence type="ECO:0000259" key="14">
    <source>
        <dbReference type="PROSITE" id="PS50112"/>
    </source>
</evidence>
<evidence type="ECO:0000259" key="16">
    <source>
        <dbReference type="PROSITE" id="PS51371"/>
    </source>
</evidence>
<dbReference type="Pfam" id="PF00512">
    <property type="entry name" value="HisKA"/>
    <property type="match status" value="1"/>
</dbReference>
<feature type="modified residue" description="4-aspartylphosphate" evidence="8">
    <location>
        <position position="1443"/>
    </location>
</feature>
<dbReference type="Pfam" id="PF02518">
    <property type="entry name" value="HATPase_c"/>
    <property type="match status" value="1"/>
</dbReference>
<keyword evidence="6" id="KW-0418">Kinase</keyword>
<evidence type="ECO:0000313" key="17">
    <source>
        <dbReference type="EMBL" id="USR91707.1"/>
    </source>
</evidence>
<proteinExistence type="inferred from homology"/>
<dbReference type="InterPro" id="IPR036890">
    <property type="entry name" value="HATPase_C_sf"/>
</dbReference>
<protein>
    <recommendedName>
        <fullName evidence="3">histidine kinase</fullName>
        <ecNumber evidence="3">2.7.13.3</ecNumber>
    </recommendedName>
</protein>
<keyword evidence="9" id="KW-0129">CBS domain</keyword>
<dbReference type="InterPro" id="IPR046342">
    <property type="entry name" value="CBS_dom_sf"/>
</dbReference>
<dbReference type="InterPro" id="IPR036097">
    <property type="entry name" value="HisK_dim/P_sf"/>
</dbReference>
<dbReference type="SUPFAM" id="SSF54631">
    <property type="entry name" value="CBS-domain pair"/>
    <property type="match status" value="2"/>
</dbReference>
<feature type="domain" description="PAS" evidence="14">
    <location>
        <begin position="541"/>
        <end position="618"/>
    </location>
</feature>
<dbReference type="Pfam" id="PF00571">
    <property type="entry name" value="CBS"/>
    <property type="match status" value="4"/>
</dbReference>
<dbReference type="Pfam" id="PF01590">
    <property type="entry name" value="GAF"/>
    <property type="match status" value="2"/>
</dbReference>
<dbReference type="InterPro" id="IPR005467">
    <property type="entry name" value="His_kinase_dom"/>
</dbReference>
<dbReference type="PROSITE" id="PS50112">
    <property type="entry name" value="PAS"/>
    <property type="match status" value="1"/>
</dbReference>
<dbReference type="InterPro" id="IPR035965">
    <property type="entry name" value="PAS-like_dom_sf"/>
</dbReference>
<evidence type="ECO:0000259" key="11">
    <source>
        <dbReference type="PROSITE" id="PS50046"/>
    </source>
</evidence>
<dbReference type="CDD" id="cd17546">
    <property type="entry name" value="REC_hyHK_CKI1_RcsC-like"/>
    <property type="match status" value="1"/>
</dbReference>
<reference evidence="17" key="1">
    <citation type="submission" date="2022-06" db="EMBL/GenBank/DDBJ databases">
        <title>Genome sequence of Phormidium yuhuli AB48 isolated from an industrial photobioreactor environment.</title>
        <authorList>
            <person name="Qiu Y."/>
            <person name="Noonan A.J.C."/>
            <person name="Dofher K."/>
            <person name="Koch M."/>
            <person name="Kieft B."/>
            <person name="Lin X."/>
            <person name="Ziels R.M."/>
            <person name="Hallam S.J."/>
        </authorList>
    </citation>
    <scope>NUCLEOTIDE SEQUENCE</scope>
    <source>
        <strain evidence="17">AB48</strain>
    </source>
</reference>
<dbReference type="Pfam" id="PF08447">
    <property type="entry name" value="PAS_3"/>
    <property type="match status" value="1"/>
</dbReference>
<dbReference type="InterPro" id="IPR013656">
    <property type="entry name" value="PAS_4"/>
</dbReference>
<feature type="domain" description="Histidine kinase" evidence="12">
    <location>
        <begin position="1139"/>
        <end position="1366"/>
    </location>
</feature>
<dbReference type="Pfam" id="PF13426">
    <property type="entry name" value="PAS_9"/>
    <property type="match status" value="1"/>
</dbReference>
<dbReference type="EMBL" id="CP098611">
    <property type="protein sequence ID" value="USR91707.1"/>
    <property type="molecule type" value="Genomic_DNA"/>
</dbReference>
<dbReference type="PROSITE" id="PS50113">
    <property type="entry name" value="PAC"/>
    <property type="match status" value="1"/>
</dbReference>
<feature type="domain" description="Phytochrome chromophore attachment site" evidence="11">
    <location>
        <begin position="952"/>
        <end position="1091"/>
    </location>
</feature>
<feature type="domain" description="CBS" evidence="16">
    <location>
        <begin position="19"/>
        <end position="91"/>
    </location>
</feature>
<dbReference type="InterPro" id="IPR003594">
    <property type="entry name" value="HATPase_dom"/>
</dbReference>
<feature type="coiled-coil region" evidence="10">
    <location>
        <begin position="298"/>
        <end position="326"/>
    </location>
</feature>
<dbReference type="EC" id="2.7.13.3" evidence="3"/>
<feature type="domain" description="PAC" evidence="15">
    <location>
        <begin position="873"/>
        <end position="925"/>
    </location>
</feature>
<keyword evidence="18" id="KW-1185">Reference proteome</keyword>
<dbReference type="SUPFAM" id="SSF55781">
    <property type="entry name" value="GAF domain-like"/>
    <property type="match status" value="2"/>
</dbReference>
<dbReference type="InterPro" id="IPR011006">
    <property type="entry name" value="CheY-like_superfamily"/>
</dbReference>
<dbReference type="SUPFAM" id="SSF47384">
    <property type="entry name" value="Homodimeric domain of signal transducing histidine kinase"/>
    <property type="match status" value="1"/>
</dbReference>
<dbReference type="InterPro" id="IPR016132">
    <property type="entry name" value="Phyto_chromo_attachment"/>
</dbReference>
<feature type="domain" description="CBS" evidence="16">
    <location>
        <begin position="100"/>
        <end position="160"/>
    </location>
</feature>
<dbReference type="Pfam" id="PF08448">
    <property type="entry name" value="PAS_4"/>
    <property type="match status" value="1"/>
</dbReference>
<feature type="domain" description="Response regulatory" evidence="13">
    <location>
        <begin position="1394"/>
        <end position="1510"/>
    </location>
</feature>
<evidence type="ECO:0000256" key="7">
    <source>
        <dbReference type="ARBA" id="ARBA00023012"/>
    </source>
</evidence>
<evidence type="ECO:0000259" key="13">
    <source>
        <dbReference type="PROSITE" id="PS50110"/>
    </source>
</evidence>
<dbReference type="Gene3D" id="3.30.565.10">
    <property type="entry name" value="Histidine kinase-like ATPase, C-terminal domain"/>
    <property type="match status" value="1"/>
</dbReference>
<dbReference type="PROSITE" id="PS50109">
    <property type="entry name" value="HIS_KIN"/>
    <property type="match status" value="1"/>
</dbReference>
<dbReference type="CDD" id="cd17774">
    <property type="entry name" value="CBS_two-component_sensor_histidine_kinase_repeat2"/>
    <property type="match status" value="1"/>
</dbReference>
<dbReference type="InterPro" id="IPR001789">
    <property type="entry name" value="Sig_transdc_resp-reg_receiver"/>
</dbReference>
<dbReference type="Gene3D" id="3.10.580.10">
    <property type="entry name" value="CBS-domain"/>
    <property type="match status" value="2"/>
</dbReference>
<organism evidence="17 18">
    <name type="scientific">Phormidium yuhuli AB48</name>
    <dbReference type="NCBI Taxonomy" id="2940671"/>
    <lineage>
        <taxon>Bacteria</taxon>
        <taxon>Bacillati</taxon>
        <taxon>Cyanobacteriota</taxon>
        <taxon>Cyanophyceae</taxon>
        <taxon>Oscillatoriophycideae</taxon>
        <taxon>Oscillatoriales</taxon>
        <taxon>Oscillatoriaceae</taxon>
        <taxon>Phormidium</taxon>
        <taxon>Phormidium yuhuli</taxon>
    </lineage>
</organism>
<dbReference type="SMART" id="SM00387">
    <property type="entry name" value="HATPase_c"/>
    <property type="match status" value="1"/>
</dbReference>
<comment type="similarity">
    <text evidence="2">In the N-terminal section; belongs to the phytochrome family.</text>
</comment>
<dbReference type="CDD" id="cd16922">
    <property type="entry name" value="HATPase_EvgS-ArcB-TorS-like"/>
    <property type="match status" value="1"/>
</dbReference>
<evidence type="ECO:0000256" key="3">
    <source>
        <dbReference type="ARBA" id="ARBA00012438"/>
    </source>
</evidence>
<dbReference type="SUPFAM" id="SSF52172">
    <property type="entry name" value="CheY-like"/>
    <property type="match status" value="1"/>
</dbReference>
<dbReference type="Gene3D" id="3.40.50.2300">
    <property type="match status" value="1"/>
</dbReference>
<dbReference type="Pfam" id="PF00072">
    <property type="entry name" value="Response_reg"/>
    <property type="match status" value="1"/>
</dbReference>
<dbReference type="InterPro" id="IPR003018">
    <property type="entry name" value="GAF"/>
</dbReference>
<evidence type="ECO:0000256" key="4">
    <source>
        <dbReference type="ARBA" id="ARBA00022553"/>
    </source>
</evidence>
<dbReference type="InterPro" id="IPR029016">
    <property type="entry name" value="GAF-like_dom_sf"/>
</dbReference>
<comment type="catalytic activity">
    <reaction evidence="1">
        <text>ATP + protein L-histidine = ADP + protein N-phospho-L-histidine.</text>
        <dbReference type="EC" id="2.7.13.3"/>
    </reaction>
</comment>
<feature type="coiled-coil region" evidence="10">
    <location>
        <begin position="775"/>
        <end position="802"/>
    </location>
</feature>
<dbReference type="SUPFAM" id="SSF55874">
    <property type="entry name" value="ATPase domain of HSP90 chaperone/DNA topoisomerase II/histidine kinase"/>
    <property type="match status" value="1"/>
</dbReference>
<dbReference type="SMART" id="SM00091">
    <property type="entry name" value="PAS"/>
    <property type="match status" value="3"/>
</dbReference>
<evidence type="ECO:0000256" key="9">
    <source>
        <dbReference type="PROSITE-ProRule" id="PRU00703"/>
    </source>
</evidence>
<dbReference type="PROSITE" id="PS50046">
    <property type="entry name" value="PHYTOCHROME_2"/>
    <property type="match status" value="2"/>
</dbReference>
<keyword evidence="10" id="KW-0175">Coiled coil</keyword>
<accession>A0ABY5AR55</accession>
<dbReference type="PROSITE" id="PS51371">
    <property type="entry name" value="CBS"/>
    <property type="match status" value="4"/>
</dbReference>
<dbReference type="SMART" id="SM00448">
    <property type="entry name" value="REC"/>
    <property type="match status" value="1"/>
</dbReference>
<feature type="domain" description="CBS" evidence="16">
    <location>
        <begin position="167"/>
        <end position="230"/>
    </location>
</feature>
<name>A0ABY5AR55_9CYAN</name>
<evidence type="ECO:0000256" key="8">
    <source>
        <dbReference type="PROSITE-ProRule" id="PRU00169"/>
    </source>
</evidence>
<dbReference type="PROSITE" id="PS50110">
    <property type="entry name" value="RESPONSE_REGULATORY"/>
    <property type="match status" value="1"/>
</dbReference>
<dbReference type="InterPro" id="IPR001610">
    <property type="entry name" value="PAC"/>
</dbReference>
<keyword evidence="5" id="KW-0808">Transferase</keyword>
<dbReference type="Gene3D" id="3.30.450.20">
    <property type="entry name" value="PAS domain"/>
    <property type="match status" value="3"/>
</dbReference>
<dbReference type="SMART" id="SM00086">
    <property type="entry name" value="PAC"/>
    <property type="match status" value="3"/>
</dbReference>
<dbReference type="InterPro" id="IPR000644">
    <property type="entry name" value="CBS_dom"/>
</dbReference>
<dbReference type="InterPro" id="IPR003661">
    <property type="entry name" value="HisK_dim/P_dom"/>
</dbReference>
<feature type="domain" description="CBS" evidence="16">
    <location>
        <begin position="239"/>
        <end position="299"/>
    </location>
</feature>
<gene>
    <name evidence="17" type="ORF">NEA10_02975</name>
</gene>
<evidence type="ECO:0000256" key="1">
    <source>
        <dbReference type="ARBA" id="ARBA00000085"/>
    </source>
</evidence>
<evidence type="ECO:0000256" key="10">
    <source>
        <dbReference type="SAM" id="Coils"/>
    </source>
</evidence>
<dbReference type="SMART" id="SM00116">
    <property type="entry name" value="CBS"/>
    <property type="match status" value="4"/>
</dbReference>
<dbReference type="InterPro" id="IPR000014">
    <property type="entry name" value="PAS"/>
</dbReference>
<dbReference type="SMART" id="SM00388">
    <property type="entry name" value="HisKA"/>
    <property type="match status" value="1"/>
</dbReference>
<dbReference type="RefSeq" id="WP_252663737.1">
    <property type="nucleotide sequence ID" value="NZ_CP098611.1"/>
</dbReference>
<dbReference type="InterPro" id="IPR004358">
    <property type="entry name" value="Sig_transdc_His_kin-like_C"/>
</dbReference>
<dbReference type="PANTHER" id="PTHR43047:SF63">
    <property type="entry name" value="HISTIDINE KINASE"/>
    <property type="match status" value="1"/>
</dbReference>
<evidence type="ECO:0000256" key="2">
    <source>
        <dbReference type="ARBA" id="ARBA00006402"/>
    </source>
</evidence>
<dbReference type="PANTHER" id="PTHR43047">
    <property type="entry name" value="TWO-COMPONENT HISTIDINE PROTEIN KINASE"/>
    <property type="match status" value="1"/>
</dbReference>
<keyword evidence="7" id="KW-0902">Two-component regulatory system</keyword>
<dbReference type="Gene3D" id="3.30.450.40">
    <property type="match status" value="2"/>
</dbReference>
<sequence>MSRSYGSDDSLAPELKAAILPQPRVISPDATVSEAIAAMSGLADSEASDRDSHRDRPESSSCVVVVVNTDQIVGILTERDIVRLSAQNRPFAHRRVRSVMTQPVVTLKASELTDIFNTLSFLQQRRLRHLPIVDDHERLTGLISYESLQKLTRPLDLMRLRLVGEVMTRHVITAPGDRTLLDIAQVLAQNRISCVILTELAGTPDAPRERPLGILTEGDIVQAQAVGVSLTDTRAQAVMSSPLFTVHADDSLWTAQQQMEERRIRRVGVTGEQGNLVGLVTQTSLLRAFNPIELYNLAETLKQQVNRLEAEKLALLESRNQEWQEEVAAPTQRLQSQAQRDRLLLHISTSIRNSLDLATTLQTAVDEVRRLLSCDRVIIYQLEDDLSGSVIAESIIAGGRSVLHSQANDPCVTPEWLEPYRQGRVRMVRDIYNESMTLCHQELLLSFDIRAKLMVPIVVDDRLWGLMIASHRDQPRDWQTGEIDLLQALSIQLAIALKQATQHEQLQNEIQQRQIAQLALASLNTELETRVEQRTAELQAREARYRALMEGATDAILLATPEGYLLEVNRAAEELFGYSREEFSGERPERSPLHISQLHPPEEFDRIINCFERILQEKQPWVFDTRILKADGSEIPVDISGSLIQVGETYIVQGIFRDIRDRAAFEEKLRTSETELRSVFEAMGDLVLMIAPDRNDVRVMPTRHQILEPQATEILDQTLKSLFQDEAQSPTRLPILEALTTGKTVSFEYQIDLEHRRIYFEASISPMSDRRVIWVARDMTKRQQAEAEISQLSQRLKIALSSGNIGFWDWDIRQNRITWDEQMYALYGVDNSSESSNPESVVAYEVWSHSVHPDDRQATEDLLQKAILGEADYNTEFRVLHPDGSLHYLKASGLVVQDEAGQPISMIGVNLDITEIRQAEAALQASETQFRKQAQRERVLRETNQRISQSLDLPSIFDTACREIGNCLDANRVAIFKFNSDSSRHEGEFVAEFLANGFPSLLGVHLQDDDFGENDARLYTQGQYNLAEDIESSTVKDPDIRLLSQFQVRANLVMPILCQDTLWGLLCLHQCDGPRSWQQSDIDLAQQFSLQLAIAIQQSHLFEQLQQELSERQQAQHQLTQRNEELIRATRLKDEFLANMSHELRTPLNAILGMTEALQEDIFGPVTPPQHKALQTVYGSGSHLLALINDILDVAKIESGQVELDYFPTAIAPLCQSSVTFVKRQALKKEIQLTVDIPSNLPDIVLDERRIRQVLINLLNNAVKFTPEGGHITLDVKLTTPVSEAEDPPYLRFSVIDTGIGITPTNIKKLFQPFIQIDGALNRQYEGTGLGLALTKRIVELHGGQVGVTSEVGVGSCFTIDLPYQVSVELDDTSTSNPSETSNSIEQISTESPLILLVEDQEATIIAISSYLTAKGYHLQLARNGYEAIDQTLALSPDLIVMDIQMPGMDGLAAIQRIRAIPQFSATPMIALTALAMEGDRDRCLDAGANDYLSKPVRLQELVAMIQQYLTRSEPSS</sequence>
<dbReference type="CDD" id="cd00130">
    <property type="entry name" value="PAS"/>
    <property type="match status" value="2"/>
</dbReference>
<dbReference type="PRINTS" id="PR00344">
    <property type="entry name" value="BCTRLSENSOR"/>
</dbReference>
<dbReference type="CDD" id="cd04620">
    <property type="entry name" value="CBS_two-component_sensor_histidine_kinase_repeat1"/>
    <property type="match status" value="1"/>
</dbReference>
<dbReference type="InterPro" id="IPR013655">
    <property type="entry name" value="PAS_fold_3"/>
</dbReference>
<dbReference type="Gene3D" id="2.10.70.100">
    <property type="match status" value="1"/>
</dbReference>
<dbReference type="SMART" id="SM00065">
    <property type="entry name" value="GAF"/>
    <property type="match status" value="2"/>
</dbReference>
<dbReference type="InterPro" id="IPR000700">
    <property type="entry name" value="PAS-assoc_C"/>
</dbReference>
<evidence type="ECO:0000259" key="12">
    <source>
        <dbReference type="PROSITE" id="PS50109"/>
    </source>
</evidence>
<dbReference type="Proteomes" id="UP001056708">
    <property type="component" value="Chromosome"/>
</dbReference>
<dbReference type="NCBIfam" id="TIGR00229">
    <property type="entry name" value="sensory_box"/>
    <property type="match status" value="3"/>
</dbReference>
<evidence type="ECO:0000259" key="15">
    <source>
        <dbReference type="PROSITE" id="PS50113"/>
    </source>
</evidence>
<evidence type="ECO:0000256" key="6">
    <source>
        <dbReference type="ARBA" id="ARBA00022777"/>
    </source>
</evidence>
<dbReference type="SUPFAM" id="SSF55785">
    <property type="entry name" value="PYP-like sensor domain (PAS domain)"/>
    <property type="match status" value="3"/>
</dbReference>
<evidence type="ECO:0000256" key="5">
    <source>
        <dbReference type="ARBA" id="ARBA00022679"/>
    </source>
</evidence>
<feature type="domain" description="Phytochrome chromophore attachment site" evidence="11">
    <location>
        <begin position="356"/>
        <end position="492"/>
    </location>
</feature>
<dbReference type="Gene3D" id="1.10.287.130">
    <property type="match status" value="1"/>
</dbReference>
<evidence type="ECO:0000313" key="18">
    <source>
        <dbReference type="Proteomes" id="UP001056708"/>
    </source>
</evidence>